<feature type="domain" description="YgjP-like metallopeptidase" evidence="1">
    <location>
        <begin position="97"/>
        <end position="154"/>
    </location>
</feature>
<accession>A0A2S5GJB4</accession>
<dbReference type="InterPro" id="IPR053136">
    <property type="entry name" value="UTP_pyrophosphatase-like"/>
</dbReference>
<reference evidence="2 3" key="1">
    <citation type="submission" date="2018-02" db="EMBL/GenBank/DDBJ databases">
        <title>Draft Genome of Achromobacter spanius stain 6.</title>
        <authorList>
            <person name="Gunasekera T.S."/>
            <person name="Radwan O."/>
            <person name="Ruiz O.N."/>
        </authorList>
    </citation>
    <scope>NUCLEOTIDE SEQUENCE [LARGE SCALE GENOMIC DNA]</scope>
    <source>
        <strain evidence="2 3">6</strain>
    </source>
</reference>
<sequence>MTTLKFLTGYPEPLLVQAQTLLERGKLGDALLARYPDGPHDIRTDRALYQYVTDLKNTYLRNGDQINKVTYDSKIHVIQHALGQHTYISRVQGGKLRAKHEIRVATLFKTVPAQFLKMITVHELAHLKEKDHNKAFYNLCLRMEPHYHQYEFDLRLYLTHLEATRETLWAPAG</sequence>
<gene>
    <name evidence="2" type="ORF">C4E15_27620</name>
</gene>
<comment type="caution">
    <text evidence="2">The sequence shown here is derived from an EMBL/GenBank/DDBJ whole genome shotgun (WGS) entry which is preliminary data.</text>
</comment>
<dbReference type="PANTHER" id="PTHR30399">
    <property type="entry name" value="UNCHARACTERIZED PROTEIN YGJP"/>
    <property type="match status" value="1"/>
</dbReference>
<evidence type="ECO:0000313" key="2">
    <source>
        <dbReference type="EMBL" id="PPA72963.1"/>
    </source>
</evidence>
<dbReference type="Proteomes" id="UP000239990">
    <property type="component" value="Unassembled WGS sequence"/>
</dbReference>
<evidence type="ECO:0000259" key="1">
    <source>
        <dbReference type="Pfam" id="PF01863"/>
    </source>
</evidence>
<protein>
    <submittedName>
        <fullName evidence="2">Metal-dependent hydrolase</fullName>
    </submittedName>
</protein>
<evidence type="ECO:0000313" key="3">
    <source>
        <dbReference type="Proteomes" id="UP000239990"/>
    </source>
</evidence>
<dbReference type="OrthoDB" id="9000630at2"/>
<dbReference type="AlphaFoldDB" id="A0A2S5GJB4"/>
<dbReference type="InterPro" id="IPR002725">
    <property type="entry name" value="YgjP-like_metallopeptidase"/>
</dbReference>
<dbReference type="GO" id="GO:0016787">
    <property type="term" value="F:hydrolase activity"/>
    <property type="evidence" value="ECO:0007669"/>
    <property type="project" value="UniProtKB-KW"/>
</dbReference>
<dbReference type="EMBL" id="PREU01000018">
    <property type="protein sequence ID" value="PPA72963.1"/>
    <property type="molecule type" value="Genomic_DNA"/>
</dbReference>
<dbReference type="PANTHER" id="PTHR30399:SF1">
    <property type="entry name" value="UTP PYROPHOSPHATASE"/>
    <property type="match status" value="1"/>
</dbReference>
<dbReference type="CDD" id="cd07344">
    <property type="entry name" value="M48_yhfN_like"/>
    <property type="match status" value="1"/>
</dbReference>
<organism evidence="2 3">
    <name type="scientific">Achromobacter spanius</name>
    <dbReference type="NCBI Taxonomy" id="217203"/>
    <lineage>
        <taxon>Bacteria</taxon>
        <taxon>Pseudomonadati</taxon>
        <taxon>Pseudomonadota</taxon>
        <taxon>Betaproteobacteria</taxon>
        <taxon>Burkholderiales</taxon>
        <taxon>Alcaligenaceae</taxon>
        <taxon>Achromobacter</taxon>
    </lineage>
</organism>
<dbReference type="RefSeq" id="WP_104145639.1">
    <property type="nucleotide sequence ID" value="NZ_PREU01000018.1"/>
</dbReference>
<dbReference type="Pfam" id="PF01863">
    <property type="entry name" value="YgjP-like"/>
    <property type="match status" value="1"/>
</dbReference>
<keyword evidence="2" id="KW-0378">Hydrolase</keyword>
<name>A0A2S5GJB4_9BURK</name>
<proteinExistence type="predicted"/>
<dbReference type="Gene3D" id="3.30.2010.10">
    <property type="entry name" value="Metalloproteases ('zincins'), catalytic domain"/>
    <property type="match status" value="1"/>
</dbReference>